<dbReference type="Pfam" id="PF06060">
    <property type="entry name" value="Mesothelin"/>
    <property type="match status" value="1"/>
</dbReference>
<evidence type="ECO:0000256" key="1">
    <source>
        <dbReference type="ARBA" id="ARBA00004370"/>
    </source>
</evidence>
<feature type="non-terminal residue" evidence="7">
    <location>
        <position position="1"/>
    </location>
</feature>
<keyword evidence="6" id="KW-0325">Glycoprotein</keyword>
<dbReference type="PANTHER" id="PTHR23412">
    <property type="entry name" value="STEREOCILIN RELATED"/>
    <property type="match status" value="1"/>
</dbReference>
<dbReference type="InterPro" id="IPR026664">
    <property type="entry name" value="Stereocilin-rel"/>
</dbReference>
<evidence type="ECO:0000256" key="3">
    <source>
        <dbReference type="ARBA" id="ARBA00022729"/>
    </source>
</evidence>
<dbReference type="PANTHER" id="PTHR23412:SF15">
    <property type="entry name" value="MESOTHELIN-LIKE PROTEIN"/>
    <property type="match status" value="1"/>
</dbReference>
<dbReference type="EMBL" id="KK718885">
    <property type="protein sequence ID" value="KFO58957.1"/>
    <property type="molecule type" value="Genomic_DNA"/>
</dbReference>
<keyword evidence="4" id="KW-0130">Cell adhesion</keyword>
<dbReference type="GO" id="GO:0016020">
    <property type="term" value="C:membrane"/>
    <property type="evidence" value="ECO:0007669"/>
    <property type="project" value="UniProtKB-SubCell"/>
</dbReference>
<dbReference type="Proteomes" id="UP000052976">
    <property type="component" value="Unassembled WGS sequence"/>
</dbReference>
<gene>
    <name evidence="7" type="ORF">N302_11770</name>
</gene>
<organism evidence="7 8">
    <name type="scientific">Corvus brachyrhynchos</name>
    <name type="common">American crow</name>
    <dbReference type="NCBI Taxonomy" id="85066"/>
    <lineage>
        <taxon>Eukaryota</taxon>
        <taxon>Metazoa</taxon>
        <taxon>Chordata</taxon>
        <taxon>Craniata</taxon>
        <taxon>Vertebrata</taxon>
        <taxon>Euteleostomi</taxon>
        <taxon>Archelosauria</taxon>
        <taxon>Archosauria</taxon>
        <taxon>Dinosauria</taxon>
        <taxon>Saurischia</taxon>
        <taxon>Theropoda</taxon>
        <taxon>Coelurosauria</taxon>
        <taxon>Aves</taxon>
        <taxon>Neognathae</taxon>
        <taxon>Neoaves</taxon>
        <taxon>Telluraves</taxon>
        <taxon>Australaves</taxon>
        <taxon>Passeriformes</taxon>
        <taxon>Corvoidea</taxon>
        <taxon>Corvidae</taxon>
        <taxon>Corvus</taxon>
    </lineage>
</organism>
<name>A0A091EQT3_CORBR</name>
<comment type="similarity">
    <text evidence="2">Belongs to the mesothelin family.</text>
</comment>
<dbReference type="GO" id="GO:0009986">
    <property type="term" value="C:cell surface"/>
    <property type="evidence" value="ECO:0007669"/>
    <property type="project" value="TreeGrafter"/>
</dbReference>
<proteinExistence type="inferred from homology"/>
<evidence type="ECO:0000256" key="4">
    <source>
        <dbReference type="ARBA" id="ARBA00022889"/>
    </source>
</evidence>
<evidence type="ECO:0000256" key="6">
    <source>
        <dbReference type="ARBA" id="ARBA00023180"/>
    </source>
</evidence>
<protein>
    <submittedName>
        <fullName evidence="7">Mesothelin-like</fullName>
    </submittedName>
</protein>
<sequence length="80" mass="8156">GSLGALVCDLEPATIPASGPAILDNLKLCPALTGAQQDALNALLLTGDTAYGDPSSWNLRTLQDLGPLVLALNQTTLSLV</sequence>
<dbReference type="GO" id="GO:0007160">
    <property type="term" value="P:cell-matrix adhesion"/>
    <property type="evidence" value="ECO:0007669"/>
    <property type="project" value="TreeGrafter"/>
</dbReference>
<evidence type="ECO:0000256" key="5">
    <source>
        <dbReference type="ARBA" id="ARBA00023136"/>
    </source>
</evidence>
<accession>A0A091EQT3</accession>
<comment type="subcellular location">
    <subcellularLocation>
        <location evidence="1">Membrane</location>
    </subcellularLocation>
</comment>
<keyword evidence="3" id="KW-0732">Signal</keyword>
<dbReference type="InterPro" id="IPR010335">
    <property type="entry name" value="Mesothelin"/>
</dbReference>
<feature type="non-terminal residue" evidence="7">
    <location>
        <position position="80"/>
    </location>
</feature>
<evidence type="ECO:0000256" key="2">
    <source>
        <dbReference type="ARBA" id="ARBA00011016"/>
    </source>
</evidence>
<reference evidence="7 8" key="1">
    <citation type="submission" date="2014-04" db="EMBL/GenBank/DDBJ databases">
        <title>Genome evolution of avian class.</title>
        <authorList>
            <person name="Zhang G."/>
            <person name="Li C."/>
        </authorList>
    </citation>
    <scope>NUCLEOTIDE SEQUENCE [LARGE SCALE GENOMIC DNA]</scope>
    <source>
        <strain evidence="7">BGI_N302</strain>
    </source>
</reference>
<keyword evidence="8" id="KW-1185">Reference proteome</keyword>
<evidence type="ECO:0000313" key="7">
    <source>
        <dbReference type="EMBL" id="KFO58957.1"/>
    </source>
</evidence>
<dbReference type="AlphaFoldDB" id="A0A091EQT3"/>
<keyword evidence="5" id="KW-0472">Membrane</keyword>
<evidence type="ECO:0000313" key="8">
    <source>
        <dbReference type="Proteomes" id="UP000052976"/>
    </source>
</evidence>